<dbReference type="PROSITE" id="PS51257">
    <property type="entry name" value="PROKAR_LIPOPROTEIN"/>
    <property type="match status" value="1"/>
</dbReference>
<evidence type="ECO:0000313" key="6">
    <source>
        <dbReference type="EMBL" id="MCD5314928.1"/>
    </source>
</evidence>
<dbReference type="PANTHER" id="PTHR30024:SF47">
    <property type="entry name" value="TAURINE-BINDING PERIPLASMIC PROTEIN"/>
    <property type="match status" value="1"/>
</dbReference>
<organism evidence="6 7">
    <name type="scientific">Kineosporia babensis</name>
    <dbReference type="NCBI Taxonomy" id="499548"/>
    <lineage>
        <taxon>Bacteria</taxon>
        <taxon>Bacillati</taxon>
        <taxon>Actinomycetota</taxon>
        <taxon>Actinomycetes</taxon>
        <taxon>Kineosporiales</taxon>
        <taxon>Kineosporiaceae</taxon>
        <taxon>Kineosporia</taxon>
    </lineage>
</organism>
<reference evidence="6" key="1">
    <citation type="submission" date="2021-11" db="EMBL/GenBank/DDBJ databases">
        <title>Streptomyces corallinus and Kineosporia corallina sp. nov., two new coral-derived marine actinobacteria.</title>
        <authorList>
            <person name="Buangrab K."/>
            <person name="Sutthacheep M."/>
            <person name="Yeemin T."/>
            <person name="Harunari E."/>
            <person name="Igarashi Y."/>
            <person name="Sripreechasak P."/>
            <person name="Kanchanasin P."/>
            <person name="Tanasupawat S."/>
            <person name="Phongsopitanun W."/>
        </authorList>
    </citation>
    <scope>NUCLEOTIDE SEQUENCE</scope>
    <source>
        <strain evidence="6">JCM 31032</strain>
    </source>
</reference>
<comment type="caution">
    <text evidence="6">The sequence shown here is derived from an EMBL/GenBank/DDBJ whole genome shotgun (WGS) entry which is preliminary data.</text>
</comment>
<keyword evidence="7" id="KW-1185">Reference proteome</keyword>
<protein>
    <submittedName>
        <fullName evidence="6">NrtA/SsuA/CpmA family ABC transporter substrate-binding protein</fullName>
    </submittedName>
</protein>
<dbReference type="EMBL" id="JAJOMB010000019">
    <property type="protein sequence ID" value="MCD5314928.1"/>
    <property type="molecule type" value="Genomic_DNA"/>
</dbReference>
<evidence type="ECO:0000256" key="2">
    <source>
        <dbReference type="ARBA" id="ARBA00010742"/>
    </source>
</evidence>
<dbReference type="SUPFAM" id="SSF53850">
    <property type="entry name" value="Periplasmic binding protein-like II"/>
    <property type="match status" value="1"/>
</dbReference>
<accession>A0A9X1NKT0</accession>
<dbReference type="GO" id="GO:0042597">
    <property type="term" value="C:periplasmic space"/>
    <property type="evidence" value="ECO:0007669"/>
    <property type="project" value="UniProtKB-SubCell"/>
</dbReference>
<dbReference type="InterPro" id="IPR015168">
    <property type="entry name" value="SsuA/THI5"/>
</dbReference>
<dbReference type="Gene3D" id="3.40.190.10">
    <property type="entry name" value="Periplasmic binding protein-like II"/>
    <property type="match status" value="2"/>
</dbReference>
<dbReference type="RefSeq" id="WP_231447734.1">
    <property type="nucleotide sequence ID" value="NZ_JAJOMB010000019.1"/>
</dbReference>
<keyword evidence="3 4" id="KW-0732">Signal</keyword>
<evidence type="ECO:0000259" key="5">
    <source>
        <dbReference type="Pfam" id="PF09084"/>
    </source>
</evidence>
<sequence>MRLKFAALAAASVLALAACGSSGSASSEDGGTEFRVAYLPTANYLTTVKDSGFLEEEGEKAGTTVKWIGPLDPVTAYDTVTAGEADVSSTGTGYFVNLAGNSEHWVAFALEKYSGKSQGIVATEQSGVNELKDLYGKKVGIDSPGATGDYLLNLAFKEAGLDVSKVEKVTLDTTSFATAFSSGQVDAIASYDQNLAAAMAVEGSKVLITGADMDSYNWSIHIVSREFAEAHPQELKAMYQGLRREAERAQADPTVITKKYAEFGATDDLVEQIATFDVPTIEPMDEAVVADLEKLGQQYVDFGFLESVPDIASAVVDES</sequence>
<proteinExistence type="inferred from homology"/>
<evidence type="ECO:0000313" key="7">
    <source>
        <dbReference type="Proteomes" id="UP001138997"/>
    </source>
</evidence>
<name>A0A9X1NKT0_9ACTN</name>
<dbReference type="PANTHER" id="PTHR30024">
    <property type="entry name" value="ALIPHATIC SULFONATES-BINDING PROTEIN-RELATED"/>
    <property type="match status" value="1"/>
</dbReference>
<feature type="signal peptide" evidence="4">
    <location>
        <begin position="1"/>
        <end position="17"/>
    </location>
</feature>
<dbReference type="Proteomes" id="UP001138997">
    <property type="component" value="Unassembled WGS sequence"/>
</dbReference>
<comment type="similarity">
    <text evidence="2">Belongs to the bacterial solute-binding protein SsuA/TauA family.</text>
</comment>
<dbReference type="Pfam" id="PF09084">
    <property type="entry name" value="NMT1"/>
    <property type="match status" value="1"/>
</dbReference>
<gene>
    <name evidence="6" type="ORF">LR394_28900</name>
</gene>
<comment type="subcellular location">
    <subcellularLocation>
        <location evidence="1">Periplasm</location>
    </subcellularLocation>
</comment>
<feature type="chain" id="PRO_5040871794" evidence="4">
    <location>
        <begin position="18"/>
        <end position="319"/>
    </location>
</feature>
<dbReference type="CDD" id="cd01008">
    <property type="entry name" value="PBP2_NrtA_SsuA_CpmA_like"/>
    <property type="match status" value="1"/>
</dbReference>
<dbReference type="AlphaFoldDB" id="A0A9X1NKT0"/>
<evidence type="ECO:0000256" key="1">
    <source>
        <dbReference type="ARBA" id="ARBA00004418"/>
    </source>
</evidence>
<evidence type="ECO:0000256" key="4">
    <source>
        <dbReference type="SAM" id="SignalP"/>
    </source>
</evidence>
<evidence type="ECO:0000256" key="3">
    <source>
        <dbReference type="ARBA" id="ARBA00022729"/>
    </source>
</evidence>
<feature type="domain" description="SsuA/THI5-like" evidence="5">
    <location>
        <begin position="60"/>
        <end position="254"/>
    </location>
</feature>